<accession>A0A1I8JPY1</accession>
<keyword evidence="1" id="KW-1185">Reference proteome</keyword>
<reference evidence="2" key="1">
    <citation type="submission" date="2016-11" db="UniProtKB">
        <authorList>
            <consortium name="WormBaseParasite"/>
        </authorList>
    </citation>
    <scope>IDENTIFICATION</scope>
</reference>
<evidence type="ECO:0000313" key="2">
    <source>
        <dbReference type="WBParaSite" id="snap_masked-unitig_30595-processed-gene-0.0-mRNA-1"/>
    </source>
</evidence>
<evidence type="ECO:0000313" key="1">
    <source>
        <dbReference type="Proteomes" id="UP000095280"/>
    </source>
</evidence>
<sequence>KAQISGTLVPAYISWLKDSASENSRLGRCKPLELMDKAPLMHPVLLMKLSSDKVPNVRLAVVKALVRGCNAFRRKCRGGGGDGKILFGLLFRSPPPRRLGRKKLDITGRRQSQRLRLIKKLPQQRVLAIWRQ</sequence>
<proteinExistence type="predicted"/>
<dbReference type="WBParaSite" id="snap_masked-unitig_30595-processed-gene-0.0-mRNA-1">
    <property type="protein sequence ID" value="snap_masked-unitig_30595-processed-gene-0.0-mRNA-1"/>
    <property type="gene ID" value="snap_masked-unitig_30595-processed-gene-0.0"/>
</dbReference>
<protein>
    <submittedName>
        <fullName evidence="2">DUF3453 domain-containing protein</fullName>
    </submittedName>
</protein>
<dbReference type="Proteomes" id="UP000095280">
    <property type="component" value="Unplaced"/>
</dbReference>
<name>A0A1I8JPY1_9PLAT</name>
<organism evidence="1 2">
    <name type="scientific">Macrostomum lignano</name>
    <dbReference type="NCBI Taxonomy" id="282301"/>
    <lineage>
        <taxon>Eukaryota</taxon>
        <taxon>Metazoa</taxon>
        <taxon>Spiralia</taxon>
        <taxon>Lophotrochozoa</taxon>
        <taxon>Platyhelminthes</taxon>
        <taxon>Rhabditophora</taxon>
        <taxon>Macrostomorpha</taxon>
        <taxon>Macrostomida</taxon>
        <taxon>Macrostomidae</taxon>
        <taxon>Macrostomum</taxon>
    </lineage>
</organism>
<dbReference type="AlphaFoldDB" id="A0A1I8JPY1"/>